<proteinExistence type="predicted"/>
<gene>
    <name evidence="1" type="ORF">A361_19060</name>
</gene>
<dbReference type="AlphaFoldDB" id="A0A160MED7"/>
<protein>
    <submittedName>
        <fullName evidence="1">Uncharacterized protein</fullName>
    </submittedName>
</protein>
<organism evidence="1 2">
    <name type="scientific">Cytobacillus oceanisediminis 2691</name>
    <dbReference type="NCBI Taxonomy" id="1196031"/>
    <lineage>
        <taxon>Bacteria</taxon>
        <taxon>Bacillati</taxon>
        <taxon>Bacillota</taxon>
        <taxon>Bacilli</taxon>
        <taxon>Bacillales</taxon>
        <taxon>Bacillaceae</taxon>
        <taxon>Cytobacillus</taxon>
    </lineage>
</organism>
<reference evidence="1 2" key="1">
    <citation type="submission" date="2016-04" db="EMBL/GenBank/DDBJ databases">
        <title>Complete genome sequence of Bacillus oceanisediminis strain 2691.</title>
        <authorList>
            <person name="Jeong H."/>
            <person name="Kim H.J."/>
            <person name="Lee D.-W."/>
        </authorList>
    </citation>
    <scope>NUCLEOTIDE SEQUENCE [LARGE SCALE GENOMIC DNA]</scope>
    <source>
        <strain evidence="1 2">2691</strain>
    </source>
</reference>
<dbReference type="RefSeq" id="WP_009332669.1">
    <property type="nucleotide sequence ID" value="NZ_CP015506.1"/>
</dbReference>
<dbReference type="STRING" id="1196031.A361_19060"/>
<evidence type="ECO:0000313" key="1">
    <source>
        <dbReference type="EMBL" id="AND41163.1"/>
    </source>
</evidence>
<sequence length="63" mass="7641">MEKNLFHACATCVNFHPEKRKEGMVYFCSRLGYETKPDYQFNCWTPKEHIKRLMEKRKGENLK</sequence>
<evidence type="ECO:0000313" key="2">
    <source>
        <dbReference type="Proteomes" id="UP000077856"/>
    </source>
</evidence>
<accession>A0A160MED7</accession>
<dbReference type="eggNOG" id="ENOG5033D14">
    <property type="taxonomic scope" value="Bacteria"/>
</dbReference>
<dbReference type="KEGG" id="bon:A361_19060"/>
<dbReference type="EMBL" id="CP015506">
    <property type="protein sequence ID" value="AND41163.1"/>
    <property type="molecule type" value="Genomic_DNA"/>
</dbReference>
<dbReference type="Proteomes" id="UP000077856">
    <property type="component" value="Chromosome"/>
</dbReference>
<name>A0A160MED7_9BACI</name>